<evidence type="ECO:0000256" key="2">
    <source>
        <dbReference type="PROSITE-ProRule" id="PRU00176"/>
    </source>
</evidence>
<dbReference type="InterPro" id="IPR012677">
    <property type="entry name" value="Nucleotide-bd_a/b_plait_sf"/>
</dbReference>
<dbReference type="AlphaFoldDB" id="D3BTR5"/>
<evidence type="ECO:0000313" key="6">
    <source>
        <dbReference type="Proteomes" id="UP000001396"/>
    </source>
</evidence>
<dbReference type="Proteomes" id="UP000001396">
    <property type="component" value="Unassembled WGS sequence"/>
</dbReference>
<feature type="compositionally biased region" description="Low complexity" evidence="3">
    <location>
        <begin position="242"/>
        <end position="303"/>
    </location>
</feature>
<dbReference type="RefSeq" id="XP_020427235.1">
    <property type="nucleotide sequence ID" value="XM_020581932.1"/>
</dbReference>
<dbReference type="InterPro" id="IPR000504">
    <property type="entry name" value="RRM_dom"/>
</dbReference>
<comment type="caution">
    <text evidence="5">The sequence shown here is derived from an EMBL/GenBank/DDBJ whole genome shotgun (WGS) entry which is preliminary data.</text>
</comment>
<dbReference type="PROSITE" id="PS50102">
    <property type="entry name" value="RRM"/>
    <property type="match status" value="1"/>
</dbReference>
<feature type="region of interest" description="Disordered" evidence="3">
    <location>
        <begin position="236"/>
        <end position="303"/>
    </location>
</feature>
<dbReference type="EMBL" id="ADBJ01000056">
    <property type="protein sequence ID" value="EFA75101.1"/>
    <property type="molecule type" value="Genomic_DNA"/>
</dbReference>
<gene>
    <name evidence="5" type="ORF">PPL_11175</name>
</gene>
<organism evidence="5 6">
    <name type="scientific">Heterostelium pallidum (strain ATCC 26659 / Pp 5 / PN500)</name>
    <name type="common">Cellular slime mold</name>
    <name type="synonym">Polysphondylium pallidum</name>
    <dbReference type="NCBI Taxonomy" id="670386"/>
    <lineage>
        <taxon>Eukaryota</taxon>
        <taxon>Amoebozoa</taxon>
        <taxon>Evosea</taxon>
        <taxon>Eumycetozoa</taxon>
        <taxon>Dictyostelia</taxon>
        <taxon>Acytosteliales</taxon>
        <taxon>Acytosteliaceae</taxon>
        <taxon>Heterostelium</taxon>
    </lineage>
</organism>
<evidence type="ECO:0000256" key="3">
    <source>
        <dbReference type="SAM" id="MobiDB-lite"/>
    </source>
</evidence>
<keyword evidence="6" id="KW-1185">Reference proteome</keyword>
<dbReference type="InterPro" id="IPR035979">
    <property type="entry name" value="RBD_domain_sf"/>
</dbReference>
<evidence type="ECO:0000313" key="5">
    <source>
        <dbReference type="EMBL" id="EFA75101.1"/>
    </source>
</evidence>
<reference evidence="5 6" key="1">
    <citation type="journal article" date="2011" name="Genome Res.">
        <title>Phylogeny-wide analysis of social amoeba genomes highlights ancient origins for complex intercellular communication.</title>
        <authorList>
            <person name="Heidel A.J."/>
            <person name="Lawal H.M."/>
            <person name="Felder M."/>
            <person name="Schilde C."/>
            <person name="Helps N.R."/>
            <person name="Tunggal B."/>
            <person name="Rivero F."/>
            <person name="John U."/>
            <person name="Schleicher M."/>
            <person name="Eichinger L."/>
            <person name="Platzer M."/>
            <person name="Noegel A.A."/>
            <person name="Schaap P."/>
            <person name="Gloeckner G."/>
        </authorList>
    </citation>
    <scope>NUCLEOTIDE SEQUENCE [LARGE SCALE GENOMIC DNA]</scope>
    <source>
        <strain evidence="6">ATCC 26659 / Pp 5 / PN500</strain>
    </source>
</reference>
<dbReference type="PANTHER" id="PTHR11176:SF57">
    <property type="entry name" value="PROTEIN BOULE"/>
    <property type="match status" value="1"/>
</dbReference>
<feature type="domain" description="RRM" evidence="4">
    <location>
        <begin position="30"/>
        <end position="107"/>
    </location>
</feature>
<dbReference type="InterPro" id="IPR034988">
    <property type="entry name" value="DAZ_BOULE_RRM"/>
</dbReference>
<dbReference type="GeneID" id="31366643"/>
<dbReference type="SMART" id="SM00360">
    <property type="entry name" value="RRM"/>
    <property type="match status" value="1"/>
</dbReference>
<accession>D3BTR5</accession>
<evidence type="ECO:0000259" key="4">
    <source>
        <dbReference type="PROSITE" id="PS50102"/>
    </source>
</evidence>
<keyword evidence="1 2" id="KW-0694">RNA-binding</keyword>
<dbReference type="GO" id="GO:0003723">
    <property type="term" value="F:RNA binding"/>
    <property type="evidence" value="ECO:0007669"/>
    <property type="project" value="UniProtKB-UniRule"/>
</dbReference>
<protein>
    <recommendedName>
        <fullName evidence="4">RRM domain-containing protein</fullName>
    </recommendedName>
</protein>
<dbReference type="CDD" id="cd12412">
    <property type="entry name" value="RRM_DAZL_BOULE"/>
    <property type="match status" value="1"/>
</dbReference>
<dbReference type="PANTHER" id="PTHR11176">
    <property type="entry name" value="BOULE-RELATED"/>
    <property type="match status" value="1"/>
</dbReference>
<dbReference type="Gene3D" id="3.30.70.330">
    <property type="match status" value="1"/>
</dbReference>
<dbReference type="STRING" id="670386.D3BTR5"/>
<evidence type="ECO:0000256" key="1">
    <source>
        <dbReference type="ARBA" id="ARBA00022884"/>
    </source>
</evidence>
<dbReference type="Pfam" id="PF00076">
    <property type="entry name" value="RRM_1"/>
    <property type="match status" value="1"/>
</dbReference>
<proteinExistence type="predicted"/>
<dbReference type="InParanoid" id="D3BTR5"/>
<dbReference type="SUPFAM" id="SSF54928">
    <property type="entry name" value="RNA-binding domain, RBD"/>
    <property type="match status" value="1"/>
</dbReference>
<name>D3BTR5_HETP5</name>
<sequence length="326" mass="35803">MSSIDSSPSLISSPPPFYMLVNHQMHPSPNKLFVGGISWRADEAGLAKFFSTFGNVLECKIIMDRNTLKSKGYGFITFEDEESVSKVKNASTLSFMGKNMNVGDAMRKSDGFIVNNGVVPQQPQIQQQQLQQQQQQQHYSLGSINGAKASMLVPDDSVVYHTAGIPIDTGAYDNGAAALGNGYTPVYYFYYDVSGNPVIYGQQSQPYPYYAGYGMQRTAQSMPYNIPNQNWRPVYQQQHHYPTSSSPTSIPNSPNGNRQSPNRNNKSSSSASSSSSSSSTSSSQSQSPNQSPNSFINTNNNNNINHNINQKIITSSDENNNRIVNS</sequence>